<keyword evidence="1" id="KW-1133">Transmembrane helix</keyword>
<dbReference type="RefSeq" id="WP_053237861.1">
    <property type="nucleotide sequence ID" value="NZ_CP011125.1"/>
</dbReference>
<feature type="transmembrane region" description="Helical" evidence="1">
    <location>
        <begin position="50"/>
        <end position="72"/>
    </location>
</feature>
<evidence type="ECO:0000313" key="2">
    <source>
        <dbReference type="EMBL" id="AKF10945.1"/>
    </source>
</evidence>
<dbReference type="EMBL" id="CP011125">
    <property type="protein sequence ID" value="AKF10945.1"/>
    <property type="molecule type" value="Genomic_DNA"/>
</dbReference>
<organism evidence="2 3">
    <name type="scientific">Sandaracinus amylolyticus</name>
    <dbReference type="NCBI Taxonomy" id="927083"/>
    <lineage>
        <taxon>Bacteria</taxon>
        <taxon>Pseudomonadati</taxon>
        <taxon>Myxococcota</taxon>
        <taxon>Polyangia</taxon>
        <taxon>Polyangiales</taxon>
        <taxon>Sandaracinaceae</taxon>
        <taxon>Sandaracinus</taxon>
    </lineage>
</organism>
<dbReference type="Proteomes" id="UP000034883">
    <property type="component" value="Chromosome"/>
</dbReference>
<evidence type="ECO:0000313" key="3">
    <source>
        <dbReference type="Proteomes" id="UP000034883"/>
    </source>
</evidence>
<protein>
    <submittedName>
        <fullName evidence="2">Uncharacterized protein</fullName>
    </submittedName>
</protein>
<name>A0A0F6YME5_9BACT</name>
<dbReference type="AlphaFoldDB" id="A0A0F6YME5"/>
<feature type="transmembrane region" description="Helical" evidence="1">
    <location>
        <begin position="117"/>
        <end position="138"/>
    </location>
</feature>
<dbReference type="KEGG" id="samy:DB32_008094"/>
<keyword evidence="3" id="KW-1185">Reference proteome</keyword>
<evidence type="ECO:0000256" key="1">
    <source>
        <dbReference type="SAM" id="Phobius"/>
    </source>
</evidence>
<sequence>MHTLFARACGLAAALLVLVITPRARAEIARPHLEPSPHLALAPLDPTPIVATAVIGGALLLGGYATTLVATWDAYDDDCPLASRHPGCEGPAPGALGWSLLPIIGPWAMLSEPGVEPALAIGMGVMQLAGAATLAIGLPFSITRRTHVAAVADGTAARLVVRGTF</sequence>
<proteinExistence type="predicted"/>
<reference evidence="2 3" key="1">
    <citation type="submission" date="2015-03" db="EMBL/GenBank/DDBJ databases">
        <title>Genome assembly of Sandaracinus amylolyticus DSM 53668.</title>
        <authorList>
            <person name="Sharma G."/>
            <person name="Subramanian S."/>
        </authorList>
    </citation>
    <scope>NUCLEOTIDE SEQUENCE [LARGE SCALE GENOMIC DNA]</scope>
    <source>
        <strain evidence="2 3">DSM 53668</strain>
    </source>
</reference>
<keyword evidence="1" id="KW-0812">Transmembrane</keyword>
<gene>
    <name evidence="2" type="ORF">DB32_008094</name>
</gene>
<keyword evidence="1" id="KW-0472">Membrane</keyword>
<accession>A0A0F6YME5</accession>